<proteinExistence type="predicted"/>
<protein>
    <submittedName>
        <fullName evidence="1">Uncharacterized protein</fullName>
    </submittedName>
</protein>
<dbReference type="AlphaFoldDB" id="A0A6G4V1T4"/>
<keyword evidence="2" id="KW-1185">Reference proteome</keyword>
<sequence length="77" mass="8496">MTWRVRRRSSPPGLAIIASAHRLIAGSEIFAKEAEQEAAEGGSATEMDLLRAEVHHYRMLCGEFRKQAKKALDLSGS</sequence>
<evidence type="ECO:0000313" key="1">
    <source>
        <dbReference type="EMBL" id="NGO07941.1"/>
    </source>
</evidence>
<dbReference type="EMBL" id="JAAKZY010000022">
    <property type="protein sequence ID" value="NGO07941.1"/>
    <property type="molecule type" value="Genomic_DNA"/>
</dbReference>
<comment type="caution">
    <text evidence="1">The sequence shown here is derived from an EMBL/GenBank/DDBJ whole genome shotgun (WGS) entry which is preliminary data.</text>
</comment>
<evidence type="ECO:0000313" key="2">
    <source>
        <dbReference type="Proteomes" id="UP000472335"/>
    </source>
</evidence>
<accession>A0A6G4V1T4</accession>
<reference evidence="1 2" key="1">
    <citation type="submission" date="2020-02" db="EMBL/GenBank/DDBJ databases">
        <title>Whole-genome analyses of novel actinobacteria.</title>
        <authorList>
            <person name="Sahin N."/>
            <person name="Gencbay T."/>
        </authorList>
    </citation>
    <scope>NUCLEOTIDE SEQUENCE [LARGE SCALE GENOMIC DNA]</scope>
    <source>
        <strain evidence="1 2">HC44</strain>
    </source>
</reference>
<dbReference type="Proteomes" id="UP000472335">
    <property type="component" value="Unassembled WGS sequence"/>
</dbReference>
<name>A0A6G4V1T4_9ACTN</name>
<organism evidence="1 2">
    <name type="scientific">Streptomyces scabichelini</name>
    <dbReference type="NCBI Taxonomy" id="2711217"/>
    <lineage>
        <taxon>Bacteria</taxon>
        <taxon>Bacillati</taxon>
        <taxon>Actinomycetota</taxon>
        <taxon>Actinomycetes</taxon>
        <taxon>Kitasatosporales</taxon>
        <taxon>Streptomycetaceae</taxon>
        <taxon>Streptomyces</taxon>
    </lineage>
</organism>
<gene>
    <name evidence="1" type="ORF">G5C60_09825</name>
</gene>
<dbReference type="RefSeq" id="WP_165256918.1">
    <property type="nucleotide sequence ID" value="NZ_JAAKZY010000022.1"/>
</dbReference>